<gene>
    <name evidence="3" type="ORF">AB1E22_00265</name>
</gene>
<accession>A0ABV3NNQ8</accession>
<dbReference type="InterPro" id="IPR051267">
    <property type="entry name" value="STEAP_metalloreductase"/>
</dbReference>
<organism evidence="3 4">
    <name type="scientific">Buttiauxella gaviniae</name>
    <dbReference type="NCBI Taxonomy" id="82990"/>
    <lineage>
        <taxon>Bacteria</taxon>
        <taxon>Pseudomonadati</taxon>
        <taxon>Pseudomonadota</taxon>
        <taxon>Gammaproteobacteria</taxon>
        <taxon>Enterobacterales</taxon>
        <taxon>Enterobacteriaceae</taxon>
        <taxon>Buttiauxella</taxon>
    </lineage>
</organism>
<sequence length="248" mass="26099">MKIGILGTGNIGKTLVMKLSAAGHDVKVANSRGPDTIKGDILSHGAQAVTSAEAVTDVDVVILSTPLGAITKIAPLFACVPASTVVIDTSNYYPKRDGEIADIEAGQTESEWVAGQLGRPIAKAWNAITSASFAQKGVTNGTPGRIAIPVAADGERERGVAMKLVDETGLDAVYSGPLSESWRQQPGAPVYCTDLTQDELPVALAATERARLPNRRDLAIEAIMERVGDSTTNPDADYALRLTRALFM</sequence>
<keyword evidence="4" id="KW-1185">Reference proteome</keyword>
<feature type="domain" description="Pyrroline-5-carboxylate reductase catalytic N-terminal" evidence="2">
    <location>
        <begin position="2"/>
        <end position="92"/>
    </location>
</feature>
<comment type="caution">
    <text evidence="3">The sequence shown here is derived from an EMBL/GenBank/DDBJ whole genome shotgun (WGS) entry which is preliminary data.</text>
</comment>
<protein>
    <submittedName>
        <fullName evidence="3">NAD(P)-binding domain-containing protein</fullName>
    </submittedName>
</protein>
<dbReference type="PANTHER" id="PTHR14239">
    <property type="entry name" value="DUDULIN-RELATED"/>
    <property type="match status" value="1"/>
</dbReference>
<dbReference type="Proteomes" id="UP001555342">
    <property type="component" value="Unassembled WGS sequence"/>
</dbReference>
<dbReference type="InterPro" id="IPR036291">
    <property type="entry name" value="NAD(P)-bd_dom_sf"/>
</dbReference>
<dbReference type="SUPFAM" id="SSF51735">
    <property type="entry name" value="NAD(P)-binding Rossmann-fold domains"/>
    <property type="match status" value="1"/>
</dbReference>
<name>A0ABV3NNQ8_9ENTR</name>
<dbReference type="Gene3D" id="3.40.50.720">
    <property type="entry name" value="NAD(P)-binding Rossmann-like Domain"/>
    <property type="match status" value="1"/>
</dbReference>
<proteinExistence type="predicted"/>
<evidence type="ECO:0000259" key="2">
    <source>
        <dbReference type="Pfam" id="PF03807"/>
    </source>
</evidence>
<keyword evidence="1" id="KW-0560">Oxidoreductase</keyword>
<evidence type="ECO:0000313" key="3">
    <source>
        <dbReference type="EMBL" id="MEW7311172.1"/>
    </source>
</evidence>
<evidence type="ECO:0000256" key="1">
    <source>
        <dbReference type="ARBA" id="ARBA00023002"/>
    </source>
</evidence>
<dbReference type="PANTHER" id="PTHR14239:SF0">
    <property type="entry name" value="F420-DEPENDENT NADP REDUCTASE"/>
    <property type="match status" value="1"/>
</dbReference>
<reference evidence="3 4" key="1">
    <citation type="submission" date="2024-07" db="EMBL/GenBank/DDBJ databases">
        <authorList>
            <person name="Wang L."/>
        </authorList>
    </citation>
    <scope>NUCLEOTIDE SEQUENCE [LARGE SCALE GENOMIC DNA]</scope>
    <source>
        <strain evidence="3 4">WL359</strain>
    </source>
</reference>
<dbReference type="Pfam" id="PF03807">
    <property type="entry name" value="F420_oxidored"/>
    <property type="match status" value="1"/>
</dbReference>
<dbReference type="InterPro" id="IPR028939">
    <property type="entry name" value="P5C_Rdtase_cat_N"/>
</dbReference>
<dbReference type="RefSeq" id="WP_367593546.1">
    <property type="nucleotide sequence ID" value="NZ_JBFMVT010000001.1"/>
</dbReference>
<dbReference type="EMBL" id="JBFMVT010000001">
    <property type="protein sequence ID" value="MEW7311172.1"/>
    <property type="molecule type" value="Genomic_DNA"/>
</dbReference>
<evidence type="ECO:0000313" key="4">
    <source>
        <dbReference type="Proteomes" id="UP001555342"/>
    </source>
</evidence>